<dbReference type="EMBL" id="DS480479">
    <property type="protein sequence ID" value="EDO15141.1"/>
    <property type="molecule type" value="Genomic_DNA"/>
</dbReference>
<dbReference type="PANTHER" id="PTHR44086">
    <property type="entry name" value="THIOSULFATE SULFURTRANSFERASE RDL2, MITOCHONDRIAL-RELATED"/>
    <property type="match status" value="1"/>
</dbReference>
<dbReference type="CDD" id="cd01519">
    <property type="entry name" value="RHOD_HSP67B2"/>
    <property type="match status" value="1"/>
</dbReference>
<reference evidence="2 3" key="1">
    <citation type="journal article" date="2007" name="Proc. Natl. Acad. Sci. U.S.A.">
        <title>Independent sorting-out of thousands of duplicated gene pairs in two yeast species descended from a whole-genome duplication.</title>
        <authorList>
            <person name="Scannell D.R."/>
            <person name="Frank A.C."/>
            <person name="Conant G.C."/>
            <person name="Byrne K.P."/>
            <person name="Woolfit M."/>
            <person name="Wolfe K.H."/>
        </authorList>
    </citation>
    <scope>NUCLEOTIDE SEQUENCE [LARGE SCALE GENOMIC DNA]</scope>
    <source>
        <strain evidence="3">ATCC 22028 / DSM 70294 / BCRC 21397 / CBS 2163 / NBRC 10782 / NRRL Y-8283 / UCD 57-17</strain>
    </source>
</reference>
<dbReference type="KEGG" id="vpo:Kpol_413p16"/>
<dbReference type="STRING" id="436907.A7TRI1"/>
<gene>
    <name evidence="2" type="ORF">Kpol_413p16</name>
</gene>
<dbReference type="GO" id="GO:0005739">
    <property type="term" value="C:mitochondrion"/>
    <property type="evidence" value="ECO:0007669"/>
    <property type="project" value="TreeGrafter"/>
</dbReference>
<dbReference type="GO" id="GO:0004792">
    <property type="term" value="F:thiosulfate-cyanide sulfurtransferase activity"/>
    <property type="evidence" value="ECO:0007669"/>
    <property type="project" value="EnsemblFungi"/>
</dbReference>
<protein>
    <recommendedName>
        <fullName evidence="1">Rhodanese domain-containing protein</fullName>
    </recommendedName>
</protein>
<dbReference type="PROSITE" id="PS50206">
    <property type="entry name" value="RHODANESE_3"/>
    <property type="match status" value="1"/>
</dbReference>
<organism evidence="3">
    <name type="scientific">Vanderwaltozyma polyspora (strain ATCC 22028 / DSM 70294 / BCRC 21397 / CBS 2163 / NBRC 10782 / NRRL Y-8283 / UCD 57-17)</name>
    <name type="common">Kluyveromyces polysporus</name>
    <dbReference type="NCBI Taxonomy" id="436907"/>
    <lineage>
        <taxon>Eukaryota</taxon>
        <taxon>Fungi</taxon>
        <taxon>Dikarya</taxon>
        <taxon>Ascomycota</taxon>
        <taxon>Saccharomycotina</taxon>
        <taxon>Saccharomycetes</taxon>
        <taxon>Saccharomycetales</taxon>
        <taxon>Saccharomycetaceae</taxon>
        <taxon>Vanderwaltozyma</taxon>
    </lineage>
</organism>
<name>A7TRI1_VANPO</name>
<dbReference type="SUPFAM" id="SSF52821">
    <property type="entry name" value="Rhodanese/Cell cycle control phosphatase"/>
    <property type="match status" value="1"/>
</dbReference>
<dbReference type="GO" id="GO:0006790">
    <property type="term" value="P:sulfur compound metabolic process"/>
    <property type="evidence" value="ECO:0007669"/>
    <property type="project" value="EnsemblFungi"/>
</dbReference>
<dbReference type="AlphaFoldDB" id="A7TRI1"/>
<evidence type="ECO:0000313" key="3">
    <source>
        <dbReference type="Proteomes" id="UP000000267"/>
    </source>
</evidence>
<evidence type="ECO:0000259" key="1">
    <source>
        <dbReference type="PROSITE" id="PS50206"/>
    </source>
</evidence>
<dbReference type="SMART" id="SM00450">
    <property type="entry name" value="RHOD"/>
    <property type="match status" value="1"/>
</dbReference>
<dbReference type="PANTHER" id="PTHR44086:SF10">
    <property type="entry name" value="THIOSULFATE SULFURTRANSFERASE_RHODANESE-LIKE DOMAIN-CONTAINING PROTEIN 3"/>
    <property type="match status" value="1"/>
</dbReference>
<sequence length="138" mass="15017">MLKAIIDAWNGNAGVEEANDGTKLQFEDVRALVARRDPSVVLVDAREPSEFSVVQIPGSINVPYKSHPEGFSLSPEEFARTFGTPKPDTGKDMVFFCASGMRAGKARDVAIKNGYTNTKIYPGSMNDWVAHGGDKLKL</sequence>
<dbReference type="eggNOG" id="KOG1530">
    <property type="taxonomic scope" value="Eukaryota"/>
</dbReference>
<keyword evidence="3" id="KW-1185">Reference proteome</keyword>
<dbReference type="Proteomes" id="UP000000267">
    <property type="component" value="Unassembled WGS sequence"/>
</dbReference>
<dbReference type="PhylomeDB" id="A7TRI1"/>
<dbReference type="OrthoDB" id="566238at2759"/>
<feature type="domain" description="Rhodanese" evidence="1">
    <location>
        <begin position="36"/>
        <end position="137"/>
    </location>
</feature>
<dbReference type="FunCoup" id="A7TRI1">
    <property type="interactions" value="488"/>
</dbReference>
<dbReference type="InterPro" id="IPR001763">
    <property type="entry name" value="Rhodanese-like_dom"/>
</dbReference>
<accession>A7TRI1</accession>
<dbReference type="GeneID" id="5543184"/>
<dbReference type="HOGENOM" id="CLU_089574_0_2_1"/>
<dbReference type="InterPro" id="IPR036873">
    <property type="entry name" value="Rhodanese-like_dom_sf"/>
</dbReference>
<dbReference type="RefSeq" id="XP_001642999.1">
    <property type="nucleotide sequence ID" value="XM_001642949.1"/>
</dbReference>
<dbReference type="Pfam" id="PF00581">
    <property type="entry name" value="Rhodanese"/>
    <property type="match status" value="1"/>
</dbReference>
<evidence type="ECO:0000313" key="2">
    <source>
        <dbReference type="EMBL" id="EDO15141.1"/>
    </source>
</evidence>
<dbReference type="InParanoid" id="A7TRI1"/>
<dbReference type="OMA" id="FFCQMGR"/>
<dbReference type="Gene3D" id="3.40.250.10">
    <property type="entry name" value="Rhodanese-like domain"/>
    <property type="match status" value="1"/>
</dbReference>
<proteinExistence type="predicted"/>